<evidence type="ECO:0008006" key="7">
    <source>
        <dbReference type="Google" id="ProtNLM"/>
    </source>
</evidence>
<name>A0ABP1N560_XYLVO</name>
<feature type="domain" description="DNA polymerase delta subunit OB-fold" evidence="4">
    <location>
        <begin position="44"/>
        <end position="173"/>
    </location>
</feature>
<dbReference type="Proteomes" id="UP001642520">
    <property type="component" value="Unassembled WGS sequence"/>
</dbReference>
<gene>
    <name evidence="5" type="ORF">XYLVIOL_LOCUS2008</name>
</gene>
<evidence type="ECO:0000259" key="4">
    <source>
        <dbReference type="Pfam" id="PF18018"/>
    </source>
</evidence>
<dbReference type="Gene3D" id="2.40.50.430">
    <property type="match status" value="1"/>
</dbReference>
<sequence length="444" mass="50000">MVHKTQEGYNKSEKEKPEIFEREQAQYRDLSLKFVTTKNNYSKQFSHIYSARLGELRDILVPRVQAKWGKVPVAKLADLENLEGQQCIIIGTLYKHQQWKPSILRELSEDHQLTIPSSRPNYCSEKDQAFLEDEMLRIKLVGEKIDLKQIVTGVVCAVLGNENNDGTFMVNDWCFPGCVPKKSLEECNSKGKLVIISGLNLFDNCNSLGTSLFVEWLCGMAGNTTIQKDGTTIVRLVIADLFVLLGNTLGAVTDTAKENNEVMKIIDTFLSNLATCCCVTLMPGEYDPTNAMLPQRPFHPCLLPKSARLESFKSTTNPWISKIEERVIVGTSGQSIQDIVKATGETDVSPLEWLEKTLLWRHLCPTAPDTLLACPYYEKDLFIMEECPDIYFVGNTDKFETKLWKGDEGQTVRLISVPCFSKTYTAVIVNLANLDAHYISFGNN</sequence>
<dbReference type="PANTHER" id="PTHR10416:SF0">
    <property type="entry name" value="DNA POLYMERASE DELTA SUBUNIT 2"/>
    <property type="match status" value="1"/>
</dbReference>
<organism evidence="5 6">
    <name type="scientific">Xylocopa violacea</name>
    <name type="common">Violet carpenter bee</name>
    <name type="synonym">Apis violacea</name>
    <dbReference type="NCBI Taxonomy" id="135666"/>
    <lineage>
        <taxon>Eukaryota</taxon>
        <taxon>Metazoa</taxon>
        <taxon>Ecdysozoa</taxon>
        <taxon>Arthropoda</taxon>
        <taxon>Hexapoda</taxon>
        <taxon>Insecta</taxon>
        <taxon>Pterygota</taxon>
        <taxon>Neoptera</taxon>
        <taxon>Endopterygota</taxon>
        <taxon>Hymenoptera</taxon>
        <taxon>Apocrita</taxon>
        <taxon>Aculeata</taxon>
        <taxon>Apoidea</taxon>
        <taxon>Anthophila</taxon>
        <taxon>Apidae</taxon>
        <taxon>Xylocopa</taxon>
        <taxon>Xylocopa</taxon>
    </lineage>
</organism>
<proteinExistence type="inferred from homology"/>
<dbReference type="Pfam" id="PF04042">
    <property type="entry name" value="DNA_pol_E_B"/>
    <property type="match status" value="1"/>
</dbReference>
<dbReference type="Gene3D" id="3.60.21.50">
    <property type="match status" value="1"/>
</dbReference>
<keyword evidence="2" id="KW-0235">DNA replication</keyword>
<dbReference type="EMBL" id="CAXAJV020001286">
    <property type="protein sequence ID" value="CAL7936118.1"/>
    <property type="molecule type" value="Genomic_DNA"/>
</dbReference>
<dbReference type="PANTHER" id="PTHR10416">
    <property type="entry name" value="DNA POLYMERASE DELTA SUBUNIT 2"/>
    <property type="match status" value="1"/>
</dbReference>
<dbReference type="InterPro" id="IPR024826">
    <property type="entry name" value="DNA_pol_delta/II_ssu"/>
</dbReference>
<evidence type="ECO:0000259" key="3">
    <source>
        <dbReference type="Pfam" id="PF04042"/>
    </source>
</evidence>
<keyword evidence="6" id="KW-1185">Reference proteome</keyword>
<comment type="caution">
    <text evidence="5">The sequence shown here is derived from an EMBL/GenBank/DDBJ whole genome shotgun (WGS) entry which is preliminary data.</text>
</comment>
<dbReference type="Pfam" id="PF18018">
    <property type="entry name" value="DNA_pol_D_N"/>
    <property type="match status" value="1"/>
</dbReference>
<evidence type="ECO:0000313" key="5">
    <source>
        <dbReference type="EMBL" id="CAL7936118.1"/>
    </source>
</evidence>
<dbReference type="InterPro" id="IPR040663">
    <property type="entry name" value="DNA_pol_D_N"/>
</dbReference>
<dbReference type="InterPro" id="IPR007185">
    <property type="entry name" value="DNA_pol_a/d/e_bsu"/>
</dbReference>
<feature type="domain" description="DNA polymerase alpha/delta/epsilon subunit B" evidence="3">
    <location>
        <begin position="194"/>
        <end position="399"/>
    </location>
</feature>
<evidence type="ECO:0000256" key="1">
    <source>
        <dbReference type="ARBA" id="ARBA00006035"/>
    </source>
</evidence>
<reference evidence="5 6" key="1">
    <citation type="submission" date="2024-08" db="EMBL/GenBank/DDBJ databases">
        <authorList>
            <person name="Will J Nash"/>
            <person name="Angela Man"/>
            <person name="Seanna McTaggart"/>
            <person name="Kendall Baker"/>
            <person name="Tom Barker"/>
            <person name="Leah Catchpole"/>
            <person name="Alex Durrant"/>
            <person name="Karim Gharbi"/>
            <person name="Naomi Irish"/>
            <person name="Gemy Kaithakottil"/>
            <person name="Debby Ku"/>
            <person name="Aaliyah Providence"/>
            <person name="Felix Shaw"/>
            <person name="David Swarbreck"/>
            <person name="Chris Watkins"/>
            <person name="Ann M. McCartney"/>
            <person name="Giulio Formenti"/>
            <person name="Alice Mouton"/>
            <person name="Noel Vella"/>
            <person name="Bjorn M von Reumont"/>
            <person name="Adriana Vella"/>
            <person name="Wilfried Haerty"/>
        </authorList>
    </citation>
    <scope>NUCLEOTIDE SEQUENCE [LARGE SCALE GENOMIC DNA]</scope>
</reference>
<evidence type="ECO:0000313" key="6">
    <source>
        <dbReference type="Proteomes" id="UP001642520"/>
    </source>
</evidence>
<evidence type="ECO:0000256" key="2">
    <source>
        <dbReference type="ARBA" id="ARBA00022705"/>
    </source>
</evidence>
<protein>
    <recommendedName>
        <fullName evidence="7">DNA polymerase delta small subunit</fullName>
    </recommendedName>
</protein>
<accession>A0ABP1N560</accession>
<comment type="similarity">
    <text evidence="1">Belongs to the DNA polymerase delta/II small subunit family.</text>
</comment>